<feature type="domain" description="Beta-ketoacyl-[acyl-carrier-protein] synthase III C-terminal" evidence="4">
    <location>
        <begin position="282"/>
        <end position="359"/>
    </location>
</feature>
<evidence type="ECO:0000313" key="6">
    <source>
        <dbReference type="Proteomes" id="UP001356308"/>
    </source>
</evidence>
<dbReference type="InterPro" id="IPR014030">
    <property type="entry name" value="Ketoacyl_synth_N"/>
</dbReference>
<protein>
    <submittedName>
        <fullName evidence="5">Beta-ketoacyl-ACP synthase III</fullName>
    </submittedName>
</protein>
<dbReference type="InterPro" id="IPR013747">
    <property type="entry name" value="ACP_syn_III_C"/>
</dbReference>
<comment type="caution">
    <text evidence="5">The sequence shown here is derived from an EMBL/GenBank/DDBJ whole genome shotgun (WGS) entry which is preliminary data.</text>
</comment>
<dbReference type="Proteomes" id="UP001356308">
    <property type="component" value="Unassembled WGS sequence"/>
</dbReference>
<evidence type="ECO:0000313" key="5">
    <source>
        <dbReference type="EMBL" id="MEE1975015.1"/>
    </source>
</evidence>
<accession>A0ABU7IQ42</accession>
<organism evidence="5 6">
    <name type="scientific">Maribacter cobaltidurans</name>
    <dbReference type="NCBI Taxonomy" id="1178778"/>
    <lineage>
        <taxon>Bacteria</taxon>
        <taxon>Pseudomonadati</taxon>
        <taxon>Bacteroidota</taxon>
        <taxon>Flavobacteriia</taxon>
        <taxon>Flavobacteriales</taxon>
        <taxon>Flavobacteriaceae</taxon>
        <taxon>Maribacter</taxon>
    </lineage>
</organism>
<dbReference type="PANTHER" id="PTHR34069">
    <property type="entry name" value="3-OXOACYL-[ACYL-CARRIER-PROTEIN] SYNTHASE 3"/>
    <property type="match status" value="1"/>
</dbReference>
<dbReference type="SUPFAM" id="SSF53901">
    <property type="entry name" value="Thiolase-like"/>
    <property type="match status" value="2"/>
</dbReference>
<sequence>MKDVFITKIAKFLPNKPISNEEMEEKLGVINGKASKARRVVLRNNQIKQRYYAIDEHGNTTHNNAQLTKEVVEKLCDENFRSKDIQLLSCGTSSPDQILPSHAAMVHGYLKNGNMEINSPSGACCSGMNALKYGFLSVMTEQVQNAVCAGSERTSSWMKSDVFENEVEHLKDLEDNPILAFNKEFLRWMLSDGAGAVLLEGEPNGPNPLKIEWMDGYSYAFEMDACMYAGAEKKEDGNLKPWSEFPANEWGKKALFAMKQDTRLLGANILVKGVDSLKQAYAKHGIGPEDVDYYLPHISSYYFKESLYQEMEKQGVPMPWEKWFLNLEHIGNIGAASIYVMLEELVASGKLKKGDKILLHVPESARFSYMYAYLTVC</sequence>
<dbReference type="InterPro" id="IPR016039">
    <property type="entry name" value="Thiolase-like"/>
</dbReference>
<dbReference type="RefSeq" id="WP_272649836.1">
    <property type="nucleotide sequence ID" value="NZ_JAZDDG010000001.1"/>
</dbReference>
<evidence type="ECO:0000259" key="4">
    <source>
        <dbReference type="Pfam" id="PF08541"/>
    </source>
</evidence>
<evidence type="ECO:0000256" key="1">
    <source>
        <dbReference type="ARBA" id="ARBA00022679"/>
    </source>
</evidence>
<dbReference type="Pfam" id="PF00109">
    <property type="entry name" value="ketoacyl-synt"/>
    <property type="match status" value="1"/>
</dbReference>
<dbReference type="NCBIfam" id="NF005293">
    <property type="entry name" value="PRK06816.1"/>
    <property type="match status" value="1"/>
</dbReference>
<keyword evidence="1" id="KW-0808">Transferase</keyword>
<dbReference type="CDD" id="cd00827">
    <property type="entry name" value="init_cond_enzymes"/>
    <property type="match status" value="1"/>
</dbReference>
<evidence type="ECO:0000256" key="2">
    <source>
        <dbReference type="ARBA" id="ARBA00023315"/>
    </source>
</evidence>
<name>A0ABU7IQ42_9FLAO</name>
<gene>
    <name evidence="5" type="ORF">V1I91_02975</name>
</gene>
<keyword evidence="2" id="KW-0012">Acyltransferase</keyword>
<reference evidence="5 6" key="1">
    <citation type="submission" date="2024-01" db="EMBL/GenBank/DDBJ databases">
        <title>Maribacter spp. originated from different algae showed divergent polysaccharides utilization ability.</title>
        <authorList>
            <person name="Wang H."/>
            <person name="Wu Y."/>
        </authorList>
    </citation>
    <scope>NUCLEOTIDE SEQUENCE [LARGE SCALE GENOMIC DNA]</scope>
    <source>
        <strain evidence="5 6">PR1</strain>
    </source>
</reference>
<dbReference type="Gene3D" id="3.40.47.10">
    <property type="match status" value="2"/>
</dbReference>
<evidence type="ECO:0000259" key="3">
    <source>
        <dbReference type="Pfam" id="PF00109"/>
    </source>
</evidence>
<dbReference type="PANTHER" id="PTHR34069:SF2">
    <property type="entry name" value="BETA-KETOACYL-[ACYL-CARRIER-PROTEIN] SYNTHASE III"/>
    <property type="match status" value="1"/>
</dbReference>
<proteinExistence type="predicted"/>
<dbReference type="EMBL" id="JAZDDG010000001">
    <property type="protein sequence ID" value="MEE1975015.1"/>
    <property type="molecule type" value="Genomic_DNA"/>
</dbReference>
<feature type="domain" description="Beta-ketoacyl synthase-like N-terminal" evidence="3">
    <location>
        <begin position="120"/>
        <end position="201"/>
    </location>
</feature>
<keyword evidence="6" id="KW-1185">Reference proteome</keyword>
<dbReference type="Pfam" id="PF08541">
    <property type="entry name" value="ACP_syn_III_C"/>
    <property type="match status" value="1"/>
</dbReference>